<feature type="non-terminal residue" evidence="1">
    <location>
        <position position="1"/>
    </location>
</feature>
<reference evidence="1" key="1">
    <citation type="submission" date="2021-02" db="EMBL/GenBank/DDBJ databases">
        <authorList>
            <consortium name="DOE Joint Genome Institute"/>
            <person name="Ahrendt S."/>
            <person name="Looney B.P."/>
            <person name="Miyauchi S."/>
            <person name="Morin E."/>
            <person name="Drula E."/>
            <person name="Courty P.E."/>
            <person name="Chicoki N."/>
            <person name="Fauchery L."/>
            <person name="Kohler A."/>
            <person name="Kuo A."/>
            <person name="Labutti K."/>
            <person name="Pangilinan J."/>
            <person name="Lipzen A."/>
            <person name="Riley R."/>
            <person name="Andreopoulos W."/>
            <person name="He G."/>
            <person name="Johnson J."/>
            <person name="Barry K.W."/>
            <person name="Grigoriev I.V."/>
            <person name="Nagy L."/>
            <person name="Hibbett D."/>
            <person name="Henrissat B."/>
            <person name="Matheny P.B."/>
            <person name="Labbe J."/>
            <person name="Martin F."/>
        </authorList>
    </citation>
    <scope>NUCLEOTIDE SEQUENCE</scope>
    <source>
        <strain evidence="1">EC-137</strain>
    </source>
</reference>
<organism evidence="1 2">
    <name type="scientific">Vararia minispora EC-137</name>
    <dbReference type="NCBI Taxonomy" id="1314806"/>
    <lineage>
        <taxon>Eukaryota</taxon>
        <taxon>Fungi</taxon>
        <taxon>Dikarya</taxon>
        <taxon>Basidiomycota</taxon>
        <taxon>Agaricomycotina</taxon>
        <taxon>Agaricomycetes</taxon>
        <taxon>Russulales</taxon>
        <taxon>Lachnocladiaceae</taxon>
        <taxon>Vararia</taxon>
    </lineage>
</organism>
<accession>A0ACB8QR75</accession>
<name>A0ACB8QR75_9AGAM</name>
<feature type="non-terminal residue" evidence="1">
    <location>
        <position position="264"/>
    </location>
</feature>
<dbReference type="EMBL" id="MU273510">
    <property type="protein sequence ID" value="KAI0033876.1"/>
    <property type="molecule type" value="Genomic_DNA"/>
</dbReference>
<proteinExistence type="predicted"/>
<gene>
    <name evidence="1" type="ORF">K488DRAFT_24614</name>
</gene>
<sequence length="264" mass="29932">NLGAFMLCVWIVLLDVIYGVNSILWADNIDVKAFVWCDIATHLQVFFSISKPACTLIITRRLYLATKLEVDPPSLDKLLDSFRDYILIFADYIVQDYRFLIVEGQGCQDSVWPSGVEVLLLSIWPVIFPLISAVFYCPRILWTFYRHACEANRALSSHPSLSRPAYNRILALGCIDILITLPIGIVSLIQDFPLPAAYGFPFVFYPGWAPIHTDWAPISVTAAEWNSRSFWAAWSSYFGRWANAALGLLVFAIFGFSPDARRTY</sequence>
<keyword evidence="2" id="KW-1185">Reference proteome</keyword>
<dbReference type="Proteomes" id="UP000814128">
    <property type="component" value="Unassembled WGS sequence"/>
</dbReference>
<reference evidence="1" key="2">
    <citation type="journal article" date="2022" name="New Phytol.">
        <title>Evolutionary transition to the ectomycorrhizal habit in the genomes of a hyperdiverse lineage of mushroom-forming fungi.</title>
        <authorList>
            <person name="Looney B."/>
            <person name="Miyauchi S."/>
            <person name="Morin E."/>
            <person name="Drula E."/>
            <person name="Courty P.E."/>
            <person name="Kohler A."/>
            <person name="Kuo A."/>
            <person name="LaButti K."/>
            <person name="Pangilinan J."/>
            <person name="Lipzen A."/>
            <person name="Riley R."/>
            <person name="Andreopoulos W."/>
            <person name="He G."/>
            <person name="Johnson J."/>
            <person name="Nolan M."/>
            <person name="Tritt A."/>
            <person name="Barry K.W."/>
            <person name="Grigoriev I.V."/>
            <person name="Nagy L.G."/>
            <person name="Hibbett D."/>
            <person name="Henrissat B."/>
            <person name="Matheny P.B."/>
            <person name="Labbe J."/>
            <person name="Martin F.M."/>
        </authorList>
    </citation>
    <scope>NUCLEOTIDE SEQUENCE</scope>
    <source>
        <strain evidence="1">EC-137</strain>
    </source>
</reference>
<evidence type="ECO:0000313" key="1">
    <source>
        <dbReference type="EMBL" id="KAI0033876.1"/>
    </source>
</evidence>
<protein>
    <submittedName>
        <fullName evidence="1">GPCR fungal pheromone mating factor</fullName>
    </submittedName>
</protein>
<comment type="caution">
    <text evidence="1">The sequence shown here is derived from an EMBL/GenBank/DDBJ whole genome shotgun (WGS) entry which is preliminary data.</text>
</comment>
<evidence type="ECO:0000313" key="2">
    <source>
        <dbReference type="Proteomes" id="UP000814128"/>
    </source>
</evidence>